<dbReference type="EMBL" id="SRID01000212">
    <property type="protein sequence ID" value="TGB02081.1"/>
    <property type="molecule type" value="Genomic_DNA"/>
</dbReference>
<feature type="compositionally biased region" description="Low complexity" evidence="1">
    <location>
        <begin position="65"/>
        <end position="77"/>
    </location>
</feature>
<dbReference type="InterPro" id="IPR011050">
    <property type="entry name" value="Pectin_lyase_fold/virulence"/>
</dbReference>
<reference evidence="2 3" key="1">
    <citation type="submission" date="2019-03" db="EMBL/GenBank/DDBJ databases">
        <authorList>
            <person name="Gonzalez-Pimentel J.L."/>
        </authorList>
    </citation>
    <scope>NUCLEOTIDE SEQUENCE [LARGE SCALE GENOMIC DNA]</scope>
    <source>
        <strain evidence="2 3">JCM 31289</strain>
    </source>
</reference>
<feature type="region of interest" description="Disordered" evidence="1">
    <location>
        <begin position="1"/>
        <end position="119"/>
    </location>
</feature>
<dbReference type="InterPro" id="IPR012334">
    <property type="entry name" value="Pectin_lyas_fold"/>
</dbReference>
<dbReference type="Pfam" id="PF14592">
    <property type="entry name" value="Chondroitinas_B"/>
    <property type="match status" value="1"/>
</dbReference>
<dbReference type="Gene3D" id="2.160.20.10">
    <property type="entry name" value="Single-stranded right-handed beta-helix, Pectin lyase-like"/>
    <property type="match status" value="1"/>
</dbReference>
<dbReference type="InterPro" id="IPR039513">
    <property type="entry name" value="PL-6"/>
</dbReference>
<name>A0A4Z0GZF1_9ACTN</name>
<keyword evidence="3" id="KW-1185">Reference proteome</keyword>
<dbReference type="AlphaFoldDB" id="A0A4Z0GZF1"/>
<feature type="region of interest" description="Disordered" evidence="1">
    <location>
        <begin position="587"/>
        <end position="622"/>
    </location>
</feature>
<gene>
    <name evidence="2" type="ORF">E4099_20715</name>
</gene>
<dbReference type="CDD" id="cd14251">
    <property type="entry name" value="PL-6"/>
    <property type="match status" value="1"/>
</dbReference>
<dbReference type="SUPFAM" id="SSF51126">
    <property type="entry name" value="Pectin lyase-like"/>
    <property type="match status" value="1"/>
</dbReference>
<organism evidence="2 3">
    <name type="scientific">Streptomyces palmae</name>
    <dbReference type="NCBI Taxonomy" id="1701085"/>
    <lineage>
        <taxon>Bacteria</taxon>
        <taxon>Bacillati</taxon>
        <taxon>Actinomycetota</taxon>
        <taxon>Actinomycetes</taxon>
        <taxon>Kitasatosporales</taxon>
        <taxon>Streptomycetaceae</taxon>
        <taxon>Streptomyces</taxon>
    </lineage>
</organism>
<evidence type="ECO:0000313" key="3">
    <source>
        <dbReference type="Proteomes" id="UP000297948"/>
    </source>
</evidence>
<dbReference type="Proteomes" id="UP000297948">
    <property type="component" value="Unassembled WGS sequence"/>
</dbReference>
<comment type="caution">
    <text evidence="2">The sequence shown here is derived from an EMBL/GenBank/DDBJ whole genome shotgun (WGS) entry which is preliminary data.</text>
</comment>
<proteinExistence type="predicted"/>
<evidence type="ECO:0000256" key="1">
    <source>
        <dbReference type="SAM" id="MobiDB-lite"/>
    </source>
</evidence>
<sequence>MPCQHFAHCAQRRSGKAAPTFSHRASPVSGAHRFGSAGPAPGWGSWPDQRSRPPRRVRLTGARGGACANPIAAAAEGPRPATGGMRERADVRGPEAVTDQPGRLGAAPHTGSPARPARHAVTAPVFRCDRLSSPLVRDQADAALRSAGQSPVAGLCRRDHQAHQEGISDMATQSVQGDEAHRTAVTAETVVSVSDVASLRKALAEARPGQRIEVAPGQYRPDKPLRLTRSGTEEAPITIVSARRGKAVFDGEASFEFPDEGRVEHLVLSGFQFRQSTMLRVRSAARHIRVTRNLFEFDEPSGKNTWLMVEADDTRVDRNTFRNKASEGVFLQINGPGDEVAKRVRVDRNLFHDHTFAGANGGEAIRLGYGDKGPAVAGAVIEQNLFVRCGGDEEVISVKCSGNTVRNNTITEGKRGSIVLRAGNDSEVTGNFLFGTAGIRVCGDDHRVFNNHVRGTIGLVLDSGDATHRPARRALVVHNTVVVEGDKPALNVRADTTPASEVTVAANILISQGKAVRTPGRPKNFTWRGNVVGKDRGELPDGGGVQADPRLKADAAGVFRLTADSLKVDAIKSAAGPFPAVVTDINGRKRPTAKHAGAEQYEAAPELTRAPLTTEDVGPSSS</sequence>
<evidence type="ECO:0000313" key="2">
    <source>
        <dbReference type="EMBL" id="TGB02081.1"/>
    </source>
</evidence>
<evidence type="ECO:0008006" key="4">
    <source>
        <dbReference type="Google" id="ProtNLM"/>
    </source>
</evidence>
<dbReference type="OrthoDB" id="273319at2"/>
<protein>
    <recommendedName>
        <fullName evidence="4">Lyase</fullName>
    </recommendedName>
</protein>
<accession>A0A4Z0GZF1</accession>